<protein>
    <submittedName>
        <fullName evidence="2">Uncharacterized protein</fullName>
    </submittedName>
</protein>
<keyword evidence="3" id="KW-1185">Reference proteome</keyword>
<evidence type="ECO:0000256" key="1">
    <source>
        <dbReference type="SAM" id="Phobius"/>
    </source>
</evidence>
<proteinExistence type="predicted"/>
<feature type="transmembrane region" description="Helical" evidence="1">
    <location>
        <begin position="34"/>
        <end position="56"/>
    </location>
</feature>
<name>A0A6M8SYT4_9NEIS</name>
<organism evidence="2 3">
    <name type="scientific">Deefgea piscis</name>
    <dbReference type="NCBI Taxonomy" id="2739061"/>
    <lineage>
        <taxon>Bacteria</taxon>
        <taxon>Pseudomonadati</taxon>
        <taxon>Pseudomonadota</taxon>
        <taxon>Betaproteobacteria</taxon>
        <taxon>Neisseriales</taxon>
        <taxon>Chitinibacteraceae</taxon>
        <taxon>Deefgea</taxon>
    </lineage>
</organism>
<dbReference type="EMBL" id="CP054143">
    <property type="protein sequence ID" value="QKJ67749.1"/>
    <property type="molecule type" value="Genomic_DNA"/>
</dbReference>
<reference evidence="2 3" key="1">
    <citation type="submission" date="2020-05" db="EMBL/GenBank/DDBJ databases">
        <title>Complete genome sequence of Deefgea sp. D17.</title>
        <authorList>
            <person name="Bae J.-W."/>
            <person name="Han J.E."/>
        </authorList>
    </citation>
    <scope>NUCLEOTIDE SEQUENCE [LARGE SCALE GENOMIC DNA]</scope>
    <source>
        <strain evidence="2 3">D17</strain>
    </source>
</reference>
<evidence type="ECO:0000313" key="3">
    <source>
        <dbReference type="Proteomes" id="UP000504844"/>
    </source>
</evidence>
<keyword evidence="1" id="KW-0472">Membrane</keyword>
<dbReference type="KEGG" id="dee:HQN60_14045"/>
<dbReference type="Proteomes" id="UP000504844">
    <property type="component" value="Chromosome"/>
</dbReference>
<gene>
    <name evidence="2" type="ORF">HQN60_14045</name>
</gene>
<dbReference type="AlphaFoldDB" id="A0A6M8SYT4"/>
<accession>A0A6M8SYT4</accession>
<dbReference type="RefSeq" id="WP_173534250.1">
    <property type="nucleotide sequence ID" value="NZ_CP054143.1"/>
</dbReference>
<sequence>MSFYFRPDDVPELQGLTRWDQRVLLRGTFIKERAMSTVVLLMAVLGSVQFVINPLLVQYAPTIRADNMFYAAILVGWLLFLMWARDAIMMNILRPKLALKRAEMKAAEIAQLEAARASEQGQD</sequence>
<evidence type="ECO:0000313" key="2">
    <source>
        <dbReference type="EMBL" id="QKJ67749.1"/>
    </source>
</evidence>
<keyword evidence="1" id="KW-0812">Transmembrane</keyword>
<keyword evidence="1" id="KW-1133">Transmembrane helix</keyword>
<feature type="transmembrane region" description="Helical" evidence="1">
    <location>
        <begin position="68"/>
        <end position="84"/>
    </location>
</feature>